<reference evidence="1" key="1">
    <citation type="submission" date="2014-02" db="EMBL/GenBank/DDBJ databases">
        <authorList>
            <person name="Zhao D."/>
            <person name="Dong X."/>
            <person name="Li Y."/>
            <person name="Lv L."/>
            <person name="Zhao D."/>
            <person name="Gao Y."/>
            <person name="Wang Y."/>
            <person name="Li Y."/>
        </authorList>
    </citation>
    <scope>NUCLEOTIDE SEQUENCE</scope>
    <source>
        <strain evidence="1">CGMCC 7049</strain>
    </source>
</reference>
<protein>
    <submittedName>
        <fullName evidence="1">Uncharacterized protein</fullName>
    </submittedName>
</protein>
<reference evidence="1" key="2">
    <citation type="submission" date="2024-05" db="EMBL/GenBank/DDBJ databases">
        <authorList>
            <person name="Chen H."/>
        </authorList>
    </citation>
    <scope>NUCLEOTIDE SEQUENCE</scope>
    <source>
        <strain evidence="1">CGMCC 7049</strain>
    </source>
</reference>
<name>A0AAU7NKW3_PEDPE</name>
<dbReference type="AlphaFoldDB" id="A0AAU7NKW3"/>
<sequence length="100" mass="12080">MKSWAPKFNKKMVEVMRKNQFKSDNSEDFNDFKQIDFNQQQDLMKNEISKKYEIKVVTSFNERTIFSVIGRNEHNEFFYAIDKNVQNEVSLEKLRALFDK</sequence>
<proteinExistence type="predicted"/>
<dbReference type="RefSeq" id="WP_171030542.1">
    <property type="nucleotide sequence ID" value="NZ_CP157400.1"/>
</dbReference>
<accession>A0AAU7NKW3</accession>
<dbReference type="EMBL" id="CP157400">
    <property type="protein sequence ID" value="XBS07663.1"/>
    <property type="molecule type" value="Genomic_DNA"/>
</dbReference>
<evidence type="ECO:0000313" key="1">
    <source>
        <dbReference type="EMBL" id="XBS07663.1"/>
    </source>
</evidence>
<organism evidence="1">
    <name type="scientific">Pediococcus pentosaceus CGMCC 7049</name>
    <dbReference type="NCBI Taxonomy" id="1460385"/>
    <lineage>
        <taxon>Bacteria</taxon>
        <taxon>Bacillati</taxon>
        <taxon>Bacillota</taxon>
        <taxon>Bacilli</taxon>
        <taxon>Lactobacillales</taxon>
        <taxon>Lactobacillaceae</taxon>
        <taxon>Pediococcus</taxon>
    </lineage>
</organism>
<gene>
    <name evidence="1" type="ORF">BB06_05360</name>
</gene>